<feature type="region of interest" description="Disordered" evidence="1">
    <location>
        <begin position="333"/>
        <end position="369"/>
    </location>
</feature>
<protein>
    <submittedName>
        <fullName evidence="2">Nucleotidyltransferase</fullName>
    </submittedName>
</protein>
<proteinExistence type="predicted"/>
<reference evidence="2" key="1">
    <citation type="journal article" date="2014" name="Int. J. Syst. Evol. Microbiol.">
        <title>Complete genome sequence of Corynebacterium casei LMG S-19264T (=DSM 44701T), isolated from a smear-ripened cheese.</title>
        <authorList>
            <consortium name="US DOE Joint Genome Institute (JGI-PGF)"/>
            <person name="Walter F."/>
            <person name="Albersmeier A."/>
            <person name="Kalinowski J."/>
            <person name="Ruckert C."/>
        </authorList>
    </citation>
    <scope>NUCLEOTIDE SEQUENCE</scope>
    <source>
        <strain evidence="2">JCM 31311</strain>
    </source>
</reference>
<evidence type="ECO:0000313" key="2">
    <source>
        <dbReference type="EMBL" id="GGR30376.1"/>
    </source>
</evidence>
<evidence type="ECO:0000256" key="1">
    <source>
        <dbReference type="SAM" id="MobiDB-lite"/>
    </source>
</evidence>
<dbReference type="EMBL" id="BMQL01000049">
    <property type="protein sequence ID" value="GGR30376.1"/>
    <property type="molecule type" value="Genomic_DNA"/>
</dbReference>
<dbReference type="Proteomes" id="UP000603865">
    <property type="component" value="Unassembled WGS sequence"/>
</dbReference>
<name>A0A918FET2_9DEIO</name>
<dbReference type="RefSeq" id="WP_189092906.1">
    <property type="nucleotide sequence ID" value="NZ_BMQL01000049.1"/>
</dbReference>
<gene>
    <name evidence="2" type="ORF">GCM10008957_46470</name>
</gene>
<keyword evidence="3" id="KW-1185">Reference proteome</keyword>
<organism evidence="2 3">
    <name type="scientific">Deinococcus ruber</name>
    <dbReference type="NCBI Taxonomy" id="1848197"/>
    <lineage>
        <taxon>Bacteria</taxon>
        <taxon>Thermotogati</taxon>
        <taxon>Deinococcota</taxon>
        <taxon>Deinococci</taxon>
        <taxon>Deinococcales</taxon>
        <taxon>Deinococcaceae</taxon>
        <taxon>Deinococcus</taxon>
    </lineage>
</organism>
<dbReference type="SUPFAM" id="SSF81301">
    <property type="entry name" value="Nucleotidyltransferase"/>
    <property type="match status" value="1"/>
</dbReference>
<feature type="compositionally biased region" description="Polar residues" evidence="1">
    <location>
        <begin position="335"/>
        <end position="351"/>
    </location>
</feature>
<dbReference type="AlphaFoldDB" id="A0A918FET2"/>
<comment type="caution">
    <text evidence="2">The sequence shown here is derived from an EMBL/GenBank/DDBJ whole genome shotgun (WGS) entry which is preliminary data.</text>
</comment>
<sequence length="369" mass="41079">MEMKNSFETFMQEIRPTSNQSGDMRRGYRTLRNRLLADARLSPWIVGTFLQGSYRRSTAVRPKGDERSDVDLVVVTRIPQSYSPTEAQALFYPLMRAHYADKWRRQGRSIGISLSYVDLDLVITSAPTTAMEAVVKSVSALDNVDLWSELNETRSYSGLDLPATILAKAEQPQWKQEPLYIPNRDAERWDPTHPLAQISWTQGKNARTNGHYVNVVKALKWWRRNNPNLAGHPKGYPLEHLIGQCCPDGINSIAAGITLTLETIITQHGWRTSPPDLRDHGVSTHNVMGRVSNADWQAFISEVRTAAEIARRALNAITTQASADTWRELLGNRFPESTSSSNGLLKGTTVSGLGFQPKPGGPTKPGGFA</sequence>
<evidence type="ECO:0000313" key="3">
    <source>
        <dbReference type="Proteomes" id="UP000603865"/>
    </source>
</evidence>
<dbReference type="InterPro" id="IPR043519">
    <property type="entry name" value="NT_sf"/>
</dbReference>
<accession>A0A918FET2</accession>
<reference evidence="2" key="2">
    <citation type="submission" date="2020-09" db="EMBL/GenBank/DDBJ databases">
        <authorList>
            <person name="Sun Q."/>
            <person name="Ohkuma M."/>
        </authorList>
    </citation>
    <scope>NUCLEOTIDE SEQUENCE</scope>
    <source>
        <strain evidence="2">JCM 31311</strain>
    </source>
</reference>
<dbReference type="Pfam" id="PF18144">
    <property type="entry name" value="SMODS"/>
    <property type="match status" value="1"/>
</dbReference>